<gene>
    <name evidence="8" type="ORF">ACFQZ8_18465</name>
</gene>
<evidence type="ECO:0000256" key="6">
    <source>
        <dbReference type="ARBA" id="ARBA00022840"/>
    </source>
</evidence>
<evidence type="ECO:0000313" key="8">
    <source>
        <dbReference type="EMBL" id="MFD0785893.1"/>
    </source>
</evidence>
<reference evidence="9" key="1">
    <citation type="journal article" date="2019" name="Int. J. Syst. Evol. Microbiol.">
        <title>The Global Catalogue of Microorganisms (GCM) 10K type strain sequencing project: providing services to taxonomists for standard genome sequencing and annotation.</title>
        <authorList>
            <consortium name="The Broad Institute Genomics Platform"/>
            <consortium name="The Broad Institute Genome Sequencing Center for Infectious Disease"/>
            <person name="Wu L."/>
            <person name="Ma J."/>
        </authorList>
    </citation>
    <scope>NUCLEOTIDE SEQUENCE [LARGE SCALE GENOMIC DNA]</scope>
    <source>
        <strain evidence="9">JCM 32148</strain>
    </source>
</reference>
<dbReference type="Gene3D" id="3.30.200.20">
    <property type="entry name" value="Phosphorylase Kinase, domain 1"/>
    <property type="match status" value="1"/>
</dbReference>
<dbReference type="PANTHER" id="PTHR43289:SF6">
    <property type="entry name" value="SERINE_THREONINE-PROTEIN KINASE NEKL-3"/>
    <property type="match status" value="1"/>
</dbReference>
<dbReference type="Pfam" id="PF00069">
    <property type="entry name" value="Pkinase"/>
    <property type="match status" value="1"/>
</dbReference>
<evidence type="ECO:0000313" key="9">
    <source>
        <dbReference type="Proteomes" id="UP001597053"/>
    </source>
</evidence>
<dbReference type="Proteomes" id="UP001597053">
    <property type="component" value="Unassembled WGS sequence"/>
</dbReference>
<keyword evidence="9" id="KW-1185">Reference proteome</keyword>
<dbReference type="InterPro" id="IPR011009">
    <property type="entry name" value="Kinase-like_dom_sf"/>
</dbReference>
<dbReference type="SUPFAM" id="SSF56112">
    <property type="entry name" value="Protein kinase-like (PK-like)"/>
    <property type="match status" value="1"/>
</dbReference>
<dbReference type="EMBL" id="JBHTHM010001044">
    <property type="protein sequence ID" value="MFD0785893.1"/>
    <property type="molecule type" value="Genomic_DNA"/>
</dbReference>
<evidence type="ECO:0000256" key="5">
    <source>
        <dbReference type="ARBA" id="ARBA00022777"/>
    </source>
</evidence>
<dbReference type="EC" id="2.7.11.1" evidence="1"/>
<dbReference type="PROSITE" id="PS50011">
    <property type="entry name" value="PROTEIN_KINASE_DOM"/>
    <property type="match status" value="1"/>
</dbReference>
<feature type="domain" description="Protein kinase" evidence="7">
    <location>
        <begin position="12"/>
        <end position="119"/>
    </location>
</feature>
<keyword evidence="4" id="KW-0547">Nucleotide-binding</keyword>
<dbReference type="GO" id="GO:0016301">
    <property type="term" value="F:kinase activity"/>
    <property type="evidence" value="ECO:0007669"/>
    <property type="project" value="UniProtKB-KW"/>
</dbReference>
<evidence type="ECO:0000256" key="3">
    <source>
        <dbReference type="ARBA" id="ARBA00022679"/>
    </source>
</evidence>
<comment type="caution">
    <text evidence="8">The sequence shown here is derived from an EMBL/GenBank/DDBJ whole genome shotgun (WGS) entry which is preliminary data.</text>
</comment>
<evidence type="ECO:0000256" key="2">
    <source>
        <dbReference type="ARBA" id="ARBA00022527"/>
    </source>
</evidence>
<sequence>MLTEGVVLSDRYRLSERVATGGMGAVWRCTDLLLEREVAVKVLLPTLVADAEFATRFRAEAQMLAALRHPGVVAVHDVGQATLADGTPVDYLVMEYVEGEPLGHWVGRAGRLDAASTMS</sequence>
<keyword evidence="2" id="KW-0723">Serine/threonine-protein kinase</keyword>
<keyword evidence="5 8" id="KW-0418">Kinase</keyword>
<organism evidence="8 9">
    <name type="scientific">Micromonospora azadirachtae</name>
    <dbReference type="NCBI Taxonomy" id="1970735"/>
    <lineage>
        <taxon>Bacteria</taxon>
        <taxon>Bacillati</taxon>
        <taxon>Actinomycetota</taxon>
        <taxon>Actinomycetes</taxon>
        <taxon>Micromonosporales</taxon>
        <taxon>Micromonosporaceae</taxon>
        <taxon>Micromonospora</taxon>
    </lineage>
</organism>
<keyword evidence="3" id="KW-0808">Transferase</keyword>
<name>A0ABW3A5C5_9ACTN</name>
<protein>
    <recommendedName>
        <fullName evidence="1">non-specific serine/threonine protein kinase</fullName>
        <ecNumber evidence="1">2.7.11.1</ecNumber>
    </recommendedName>
</protein>
<keyword evidence="6" id="KW-0067">ATP-binding</keyword>
<dbReference type="InterPro" id="IPR000719">
    <property type="entry name" value="Prot_kinase_dom"/>
</dbReference>
<evidence type="ECO:0000259" key="7">
    <source>
        <dbReference type="PROSITE" id="PS50011"/>
    </source>
</evidence>
<evidence type="ECO:0000256" key="4">
    <source>
        <dbReference type="ARBA" id="ARBA00022741"/>
    </source>
</evidence>
<proteinExistence type="predicted"/>
<accession>A0ABW3A5C5</accession>
<dbReference type="PANTHER" id="PTHR43289">
    <property type="entry name" value="MITOGEN-ACTIVATED PROTEIN KINASE KINASE KINASE 20-RELATED"/>
    <property type="match status" value="1"/>
</dbReference>
<evidence type="ECO:0000256" key="1">
    <source>
        <dbReference type="ARBA" id="ARBA00012513"/>
    </source>
</evidence>
<feature type="non-terminal residue" evidence="8">
    <location>
        <position position="119"/>
    </location>
</feature>